<keyword evidence="6 7" id="KW-0961">Cell wall biogenesis/degradation</keyword>
<evidence type="ECO:0000256" key="3">
    <source>
        <dbReference type="ARBA" id="ARBA00022989"/>
    </source>
</evidence>
<dbReference type="InterPro" id="IPR003770">
    <property type="entry name" value="MLTG-like"/>
</dbReference>
<dbReference type="EC" id="4.2.2.29" evidence="7"/>
<dbReference type="Proteomes" id="UP000217215">
    <property type="component" value="Chromosome"/>
</dbReference>
<evidence type="ECO:0000313" key="9">
    <source>
        <dbReference type="Proteomes" id="UP000217215"/>
    </source>
</evidence>
<comment type="function">
    <text evidence="7">Functions as a peptidoglycan terminase that cleaves nascent peptidoglycan strands endolytically to terminate their elongation.</text>
</comment>
<evidence type="ECO:0000256" key="4">
    <source>
        <dbReference type="ARBA" id="ARBA00023136"/>
    </source>
</evidence>
<dbReference type="GO" id="GO:0005886">
    <property type="term" value="C:plasma membrane"/>
    <property type="evidence" value="ECO:0007669"/>
    <property type="project" value="UniProtKB-SubCell"/>
</dbReference>
<evidence type="ECO:0000313" key="8">
    <source>
        <dbReference type="EMBL" id="ASY15985.1"/>
    </source>
</evidence>
<dbReference type="PANTHER" id="PTHR30518:SF2">
    <property type="entry name" value="ENDOLYTIC MUREIN TRANSGLYCOSYLASE"/>
    <property type="match status" value="1"/>
</dbReference>
<comment type="similarity">
    <text evidence="7">Belongs to the transglycosylase MltG family.</text>
</comment>
<dbReference type="RefSeq" id="WP_095673577.1">
    <property type="nucleotide sequence ID" value="NZ_CP016773.1"/>
</dbReference>
<name>A0A249KH07_9ACTN</name>
<organism evidence="8 9">
    <name type="scientific">Candidatus Planktophila sulfonica</name>
    <dbReference type="NCBI Taxonomy" id="1884904"/>
    <lineage>
        <taxon>Bacteria</taxon>
        <taxon>Bacillati</taxon>
        <taxon>Actinomycetota</taxon>
        <taxon>Actinomycetes</taxon>
        <taxon>Candidatus Nanopelagicales</taxon>
        <taxon>Candidatus Nanopelagicaceae</taxon>
        <taxon>Candidatus Planktophila</taxon>
    </lineage>
</organism>
<dbReference type="NCBIfam" id="TIGR00247">
    <property type="entry name" value="endolytic transglycosylase MltG"/>
    <property type="match status" value="1"/>
</dbReference>
<evidence type="ECO:0000256" key="6">
    <source>
        <dbReference type="ARBA" id="ARBA00023316"/>
    </source>
</evidence>
<dbReference type="HAMAP" id="MF_02065">
    <property type="entry name" value="MltG"/>
    <property type="match status" value="1"/>
</dbReference>
<keyword evidence="1 7" id="KW-1003">Cell membrane</keyword>
<feature type="site" description="Important for catalytic activity" evidence="7">
    <location>
        <position position="221"/>
    </location>
</feature>
<dbReference type="AlphaFoldDB" id="A0A249KH07"/>
<dbReference type="PANTHER" id="PTHR30518">
    <property type="entry name" value="ENDOLYTIC MUREIN TRANSGLYCOSYLASE"/>
    <property type="match status" value="1"/>
</dbReference>
<reference evidence="8 9" key="1">
    <citation type="submission" date="2016-07" db="EMBL/GenBank/DDBJ databases">
        <title>High microdiversification within the ubiquitous acI lineage of Actinobacteria.</title>
        <authorList>
            <person name="Neuenschwander S.M."/>
            <person name="Salcher M."/>
            <person name="Ghai R."/>
            <person name="Pernthaler J."/>
        </authorList>
    </citation>
    <scope>NUCLEOTIDE SEQUENCE [LARGE SCALE GENOMIC DNA]</scope>
    <source>
        <strain evidence="8">MMS-IA-56</strain>
    </source>
</reference>
<protein>
    <recommendedName>
        <fullName evidence="7">Endolytic murein transglycosylase</fullName>
        <ecNumber evidence="7">4.2.2.29</ecNumber>
    </recommendedName>
    <alternativeName>
        <fullName evidence="7">Peptidoglycan lytic transglycosylase</fullName>
    </alternativeName>
    <alternativeName>
        <fullName evidence="7">Peptidoglycan polymerization terminase</fullName>
    </alternativeName>
</protein>
<dbReference type="Pfam" id="PF02618">
    <property type="entry name" value="YceG"/>
    <property type="match status" value="1"/>
</dbReference>
<sequence length="346" mass="37847">MKLWNNSPLSRILIALGLVGVVTFSLHFLRVPGSSAPDFPCGSPSQTRANINIAAGESGSEIAQSLFDAGVVKSSGSYFRVAVGDPRSQKVAPGNHEIDLNLCATEALNQLLDSARITGLINIFEGAWLSEILPQFYAANFTKSDVASALSKVVKPSGFSSIEGLLFPAQYSFATDTSAKVALQSMIDRALREMKAAGFYSSREKFTPQQLLIIASLVQAEGNTEDFAKISQVIRNRIVKGMPLQFDSTVHYVKKTRGSIFLSTQSTLLNSPYNTYRKYGLPPGPINNPGADALRAAVNPTPGDWLYFITVAPFDTRFTSDINQFNDWKVEYKKNLRAGKFRSEKK</sequence>
<dbReference type="Gene3D" id="3.30.1490.480">
    <property type="entry name" value="Endolytic murein transglycosylase"/>
    <property type="match status" value="1"/>
</dbReference>
<keyword evidence="3 7" id="KW-1133">Transmembrane helix</keyword>
<gene>
    <name evidence="7" type="primary">mltG</name>
    <name evidence="8" type="ORF">A1sIA56_03545</name>
</gene>
<dbReference type="GO" id="GO:0071555">
    <property type="term" value="P:cell wall organization"/>
    <property type="evidence" value="ECO:0007669"/>
    <property type="project" value="UniProtKB-KW"/>
</dbReference>
<dbReference type="KEGG" id="psuf:A1sIA56_03545"/>
<dbReference type="OrthoDB" id="9814591at2"/>
<comment type="catalytic activity">
    <reaction evidence="7">
        <text>a peptidoglycan chain = a peptidoglycan chain with N-acetyl-1,6-anhydromuramyl-[peptide] at the reducing end + a peptidoglycan chain with N-acetylglucosamine at the non-reducing end.</text>
        <dbReference type="EC" id="4.2.2.29"/>
    </reaction>
</comment>
<keyword evidence="9" id="KW-1185">Reference proteome</keyword>
<feature type="transmembrane region" description="Helical" evidence="7">
    <location>
        <begin position="12"/>
        <end position="29"/>
    </location>
</feature>
<keyword evidence="5 7" id="KW-0456">Lyase</keyword>
<proteinExistence type="inferred from homology"/>
<evidence type="ECO:0000256" key="1">
    <source>
        <dbReference type="ARBA" id="ARBA00022475"/>
    </source>
</evidence>
<dbReference type="EMBL" id="CP016773">
    <property type="protein sequence ID" value="ASY15985.1"/>
    <property type="molecule type" value="Genomic_DNA"/>
</dbReference>
<evidence type="ECO:0000256" key="5">
    <source>
        <dbReference type="ARBA" id="ARBA00023239"/>
    </source>
</evidence>
<keyword evidence="4 7" id="KW-0472">Membrane</keyword>
<keyword evidence="2 7" id="KW-0812">Transmembrane</keyword>
<dbReference type="GO" id="GO:0008932">
    <property type="term" value="F:lytic endotransglycosylase activity"/>
    <property type="evidence" value="ECO:0007669"/>
    <property type="project" value="UniProtKB-UniRule"/>
</dbReference>
<evidence type="ECO:0000256" key="2">
    <source>
        <dbReference type="ARBA" id="ARBA00022692"/>
    </source>
</evidence>
<accession>A0A249KH07</accession>
<evidence type="ECO:0000256" key="7">
    <source>
        <dbReference type="HAMAP-Rule" id="MF_02065"/>
    </source>
</evidence>
<dbReference type="GO" id="GO:0009252">
    <property type="term" value="P:peptidoglycan biosynthetic process"/>
    <property type="evidence" value="ECO:0007669"/>
    <property type="project" value="UniProtKB-UniRule"/>
</dbReference>
<comment type="subcellular location">
    <subcellularLocation>
        <location evidence="7">Cell membrane</location>
        <topology evidence="7">Single-pass membrane protein</topology>
    </subcellularLocation>
</comment>